<reference evidence="2 3" key="1">
    <citation type="submission" date="2018-10" db="EMBL/GenBank/DDBJ databases">
        <title>Marmoricola sp. 4Q3S-7 whole genome shotgun sequence.</title>
        <authorList>
            <person name="Li F."/>
        </authorList>
    </citation>
    <scope>NUCLEOTIDE SEQUENCE [LARGE SCALE GENOMIC DNA]</scope>
    <source>
        <strain evidence="2 3">4Q3S-7</strain>
    </source>
</reference>
<feature type="transmembrane region" description="Helical" evidence="1">
    <location>
        <begin position="212"/>
        <end position="229"/>
    </location>
</feature>
<feature type="transmembrane region" description="Helical" evidence="1">
    <location>
        <begin position="497"/>
        <end position="518"/>
    </location>
</feature>
<evidence type="ECO:0000256" key="1">
    <source>
        <dbReference type="SAM" id="Phobius"/>
    </source>
</evidence>
<dbReference type="NCBIfam" id="NF047321">
    <property type="entry name" value="SCO7613_CTERM"/>
    <property type="match status" value="1"/>
</dbReference>
<proteinExistence type="predicted"/>
<feature type="transmembrane region" description="Helical" evidence="1">
    <location>
        <begin position="397"/>
        <end position="417"/>
    </location>
</feature>
<evidence type="ECO:0000313" key="2">
    <source>
        <dbReference type="EMBL" id="RLV49721.1"/>
    </source>
</evidence>
<feature type="transmembrane region" description="Helical" evidence="1">
    <location>
        <begin position="572"/>
        <end position="592"/>
    </location>
</feature>
<keyword evidence="1" id="KW-0812">Transmembrane</keyword>
<feature type="transmembrane region" description="Helical" evidence="1">
    <location>
        <begin position="98"/>
        <end position="115"/>
    </location>
</feature>
<dbReference type="InterPro" id="IPR058062">
    <property type="entry name" value="SCO7613_C"/>
</dbReference>
<feature type="transmembrane region" description="Helical" evidence="1">
    <location>
        <begin position="353"/>
        <end position="372"/>
    </location>
</feature>
<protein>
    <recommendedName>
        <fullName evidence="4">DUF2157 domain-containing protein</fullName>
    </recommendedName>
</protein>
<dbReference type="AlphaFoldDB" id="A0A3L8P3P2"/>
<keyword evidence="3" id="KW-1185">Reference proteome</keyword>
<feature type="transmembrane region" description="Helical" evidence="1">
    <location>
        <begin position="274"/>
        <end position="294"/>
    </location>
</feature>
<feature type="transmembrane region" description="Helical" evidence="1">
    <location>
        <begin position="67"/>
        <end position="92"/>
    </location>
</feature>
<feature type="transmembrane region" description="Helical" evidence="1">
    <location>
        <begin position="548"/>
        <end position="565"/>
    </location>
</feature>
<name>A0A3L8P3P2_9ACTN</name>
<feature type="transmembrane region" description="Helical" evidence="1">
    <location>
        <begin position="158"/>
        <end position="177"/>
    </location>
</feature>
<keyword evidence="1" id="KW-1133">Transmembrane helix</keyword>
<accession>A0A3L8P3P2</accession>
<feature type="transmembrane region" description="Helical" evidence="1">
    <location>
        <begin position="301"/>
        <end position="320"/>
    </location>
</feature>
<comment type="caution">
    <text evidence="2">The sequence shown here is derived from an EMBL/GenBank/DDBJ whole genome shotgun (WGS) entry which is preliminary data.</text>
</comment>
<organism evidence="2 3">
    <name type="scientific">Nocardioides mangrovicus</name>
    <dbReference type="NCBI Taxonomy" id="2478913"/>
    <lineage>
        <taxon>Bacteria</taxon>
        <taxon>Bacillati</taxon>
        <taxon>Actinomycetota</taxon>
        <taxon>Actinomycetes</taxon>
        <taxon>Propionibacteriales</taxon>
        <taxon>Nocardioidaceae</taxon>
        <taxon>Nocardioides</taxon>
    </lineage>
</organism>
<sequence length="739" mass="74489">MLPNATCASCDLVLRGPLADRLWQAMLTADGLVEQLRAVPAPSVAPMPVSRPAPAAAPRVTGRTVPALLLALGGLLVFVAVSLFLAVTWTVLPLGVKALLMAGFTGAVTAGAQLLSRRGLRGSAEAIWALAGAVLALDVAAAWRAGLFGLQAVGTRPMTIAGGLVVAAFGLGALLLVRRTPLRHALAPEVLVVLAGGVVTAAGFWGGRWGSSLGPVVGVVVLAGVALGFQRLGARLSAVGATVLAVLTWLDVLVQGWLRGDGTIDRTAYWSHGQWWQLLAAALLATVPALVTRLRRGWRTAAALASLVALAVAGLEPGSAADTVQAVQACLVLLALTGLVVARASVWSDAARWLAGLAAVIGAALVVLAATLPTLELVGSHPGGVSPTAAFERWHDAASWTVLLGTVTVALAAWVVLAAGMRATLLELLPGWLLVGVSAALVGGGAPVWGVAAALGTAAVLLLAGGLRAGGAWPVAATAPAALGAVLAGVFDPTSSWVGFGLVALASVTVLLAPVVSARERDERWAEMSAALLGLTALLATYGDAGRVALALTLMGSATALAAIVRTGRDHLGWVGSGVLVAATAVRVLVAHTPAPELYALPAAAALLGVGAWRLARDPGLGSWRPLGSGLSLALLPSLVLSLGDPGSLRTALVVVGAGITLGVGLERRWQAPVLHGTAVLVVLALRFLLPLAADVLADPLGAWLLFGAAGGACLTVGVLWERSVANLRTAGRFVGSLR</sequence>
<gene>
    <name evidence="2" type="ORF">D9V37_07350</name>
</gene>
<feature type="transmembrane region" description="Helical" evidence="1">
    <location>
        <begin position="472"/>
        <end position="491"/>
    </location>
</feature>
<evidence type="ECO:0000313" key="3">
    <source>
        <dbReference type="Proteomes" id="UP000281708"/>
    </source>
</evidence>
<feature type="transmembrane region" description="Helical" evidence="1">
    <location>
        <begin position="673"/>
        <end position="690"/>
    </location>
</feature>
<keyword evidence="1" id="KW-0472">Membrane</keyword>
<feature type="transmembrane region" description="Helical" evidence="1">
    <location>
        <begin position="189"/>
        <end position="206"/>
    </location>
</feature>
<feature type="transmembrane region" description="Helical" evidence="1">
    <location>
        <begin position="127"/>
        <end position="146"/>
    </location>
</feature>
<dbReference type="EMBL" id="RDBE01000006">
    <property type="protein sequence ID" value="RLV49721.1"/>
    <property type="molecule type" value="Genomic_DNA"/>
</dbReference>
<dbReference type="Proteomes" id="UP000281708">
    <property type="component" value="Unassembled WGS sequence"/>
</dbReference>
<feature type="transmembrane region" description="Helical" evidence="1">
    <location>
        <begin position="702"/>
        <end position="721"/>
    </location>
</feature>
<feature type="transmembrane region" description="Helical" evidence="1">
    <location>
        <begin position="649"/>
        <end position="666"/>
    </location>
</feature>
<feature type="transmembrane region" description="Helical" evidence="1">
    <location>
        <begin position="236"/>
        <end position="254"/>
    </location>
</feature>
<evidence type="ECO:0008006" key="4">
    <source>
        <dbReference type="Google" id="ProtNLM"/>
    </source>
</evidence>
<feature type="transmembrane region" description="Helical" evidence="1">
    <location>
        <begin position="326"/>
        <end position="346"/>
    </location>
</feature>